<evidence type="ECO:0000313" key="2">
    <source>
        <dbReference type="EMBL" id="CCF84779.1"/>
    </source>
</evidence>
<protein>
    <recommendedName>
        <fullName evidence="4">Glycosyltransferase</fullName>
    </recommendedName>
</protein>
<feature type="region of interest" description="Disordered" evidence="1">
    <location>
        <begin position="45"/>
        <end position="67"/>
    </location>
</feature>
<gene>
    <name evidence="2" type="ORF">NITHO_3940002</name>
</gene>
<dbReference type="Gene3D" id="3.40.50.2000">
    <property type="entry name" value="Glycogen Phosphorylase B"/>
    <property type="match status" value="2"/>
</dbReference>
<dbReference type="GO" id="GO:0016757">
    <property type="term" value="F:glycosyltransferase activity"/>
    <property type="evidence" value="ECO:0007669"/>
    <property type="project" value="TreeGrafter"/>
</dbReference>
<evidence type="ECO:0008006" key="4">
    <source>
        <dbReference type="Google" id="ProtNLM"/>
    </source>
</evidence>
<dbReference type="PANTHER" id="PTHR12526">
    <property type="entry name" value="GLYCOSYLTRANSFERASE"/>
    <property type="match status" value="1"/>
</dbReference>
<name>I4EJB7_9BACT</name>
<dbReference type="AlphaFoldDB" id="I4EJB7"/>
<evidence type="ECO:0000256" key="1">
    <source>
        <dbReference type="SAM" id="MobiDB-lite"/>
    </source>
</evidence>
<keyword evidence="3" id="KW-1185">Reference proteome</keyword>
<dbReference type="EMBL" id="CAGS01000328">
    <property type="protein sequence ID" value="CCF84779.1"/>
    <property type="molecule type" value="Genomic_DNA"/>
</dbReference>
<proteinExistence type="predicted"/>
<evidence type="ECO:0000313" key="3">
    <source>
        <dbReference type="Proteomes" id="UP000004221"/>
    </source>
</evidence>
<reference evidence="2 3" key="1">
    <citation type="journal article" date="2012" name="ISME J.">
        <title>Nitrification expanded: discovery, physiology and genomics of a nitrite-oxidizing bacterium from the phylum Chloroflexi.</title>
        <authorList>
            <person name="Sorokin D.Y."/>
            <person name="Lucker S."/>
            <person name="Vejmelkova D."/>
            <person name="Kostrikina N.A."/>
            <person name="Kleerebezem R."/>
            <person name="Rijpstra W.I."/>
            <person name="Damste J.S."/>
            <person name="Le Paslier D."/>
            <person name="Muyzer G."/>
            <person name="Wagner M."/>
            <person name="van Loosdrecht M.C."/>
            <person name="Daims H."/>
        </authorList>
    </citation>
    <scope>NUCLEOTIDE SEQUENCE [LARGE SCALE GENOMIC DNA]</scope>
    <source>
        <strain evidence="3">none</strain>
    </source>
</reference>
<sequence>MKAAGACPGWKSSTAELDQPRALIEKTRRRTLEVDRIGCGSWVHDEQGPVEVAPPDPDEHDATRTTRDRPPRLLYFCPVMPADSGNGLAMRAATMLRLLLRDYRVSLLIVPLYSPGPARELPDWVRTRCENVRWVPEPGPGTTRHADHTIGQDRLDAWVDTAARAYPSDTFDVIHVFRTATMPFAGPYLNRAAEWHLDLDDVESRVQERLARLYERHGRAGDQSDAVQRAEASARQEEDLLRAWDRIYVCSEQDRDEIQRRATQRRAEIVVRPNAVKLPDDPPPAPRSGCPAILFLGSFGYFPNVDAATWLCREILPVIREQSPEPVRLLLVGSGAPIEVRALAHIPEVEFVGEVPDAAPWYAQADVVVVPLRAGGGTRIKLLEALAYRRPVVSTSIGAEGLDLVDDEHLLIANRARHFGQQCLRLLGDAELAARLASAGRQRVEQRYCLREIEPFTELRGRPAR</sequence>
<dbReference type="PANTHER" id="PTHR12526:SF600">
    <property type="entry name" value="GLYCOSYL TRANSFERASE GROUP 1"/>
    <property type="match status" value="1"/>
</dbReference>
<dbReference type="CDD" id="cd03801">
    <property type="entry name" value="GT4_PimA-like"/>
    <property type="match status" value="1"/>
</dbReference>
<accession>I4EJB7</accession>
<dbReference type="Proteomes" id="UP000004221">
    <property type="component" value="Unassembled WGS sequence"/>
</dbReference>
<dbReference type="SUPFAM" id="SSF53756">
    <property type="entry name" value="UDP-Glycosyltransferase/glycogen phosphorylase"/>
    <property type="match status" value="1"/>
</dbReference>
<dbReference type="Pfam" id="PF13692">
    <property type="entry name" value="Glyco_trans_1_4"/>
    <property type="match status" value="1"/>
</dbReference>
<comment type="caution">
    <text evidence="2">The sequence shown here is derived from an EMBL/GenBank/DDBJ whole genome shotgun (WGS) entry which is preliminary data.</text>
</comment>
<organism evidence="2 3">
    <name type="scientific">Nitrolancea hollandica Lb</name>
    <dbReference type="NCBI Taxonomy" id="1129897"/>
    <lineage>
        <taxon>Bacteria</taxon>
        <taxon>Pseudomonadati</taxon>
        <taxon>Thermomicrobiota</taxon>
        <taxon>Thermomicrobia</taxon>
        <taxon>Sphaerobacterales</taxon>
        <taxon>Sphaerobacterineae</taxon>
        <taxon>Sphaerobacteraceae</taxon>
        <taxon>Nitrolancea</taxon>
    </lineage>
</organism>